<dbReference type="HOGENOM" id="CLU_1674322_0_0_5"/>
<dbReference type="STRING" id="573065.Astex_0113"/>
<organism evidence="2 3">
    <name type="scientific">Asticcacaulis excentricus (strain ATCC 15261 / DSM 4724 / KCTC 12464 / NCIMB 9791 / VKM B-1370 / CB 48)</name>
    <dbReference type="NCBI Taxonomy" id="573065"/>
    <lineage>
        <taxon>Bacteria</taxon>
        <taxon>Pseudomonadati</taxon>
        <taxon>Pseudomonadota</taxon>
        <taxon>Alphaproteobacteria</taxon>
        <taxon>Caulobacterales</taxon>
        <taxon>Caulobacteraceae</taxon>
        <taxon>Asticcacaulis</taxon>
    </lineage>
</organism>
<protein>
    <submittedName>
        <fullName evidence="2">Uncharacterized protein</fullName>
    </submittedName>
</protein>
<evidence type="ECO:0000313" key="2">
    <source>
        <dbReference type="EMBL" id="ADU11814.1"/>
    </source>
</evidence>
<keyword evidence="1" id="KW-0472">Membrane</keyword>
<dbReference type="EMBL" id="CP002395">
    <property type="protein sequence ID" value="ADU11814.1"/>
    <property type="molecule type" value="Genomic_DNA"/>
</dbReference>
<dbReference type="AlphaFoldDB" id="E8RNI3"/>
<feature type="transmembrane region" description="Helical" evidence="1">
    <location>
        <begin position="21"/>
        <end position="42"/>
    </location>
</feature>
<proteinExistence type="predicted"/>
<keyword evidence="3" id="KW-1185">Reference proteome</keyword>
<accession>E8RNI3</accession>
<keyword evidence="1" id="KW-1133">Transmembrane helix</keyword>
<keyword evidence="1" id="KW-0812">Transmembrane</keyword>
<reference evidence="3" key="1">
    <citation type="submission" date="2010-12" db="EMBL/GenBank/DDBJ databases">
        <title>Complete sequence of chromosome 1 of Asticcacaulis excentricus CB 48.</title>
        <authorList>
            <consortium name="US DOE Joint Genome Institute"/>
            <person name="Lucas S."/>
            <person name="Copeland A."/>
            <person name="Lapidus A."/>
            <person name="Cheng J.-F."/>
            <person name="Bruce D."/>
            <person name="Goodwin L."/>
            <person name="Pitluck S."/>
            <person name="Teshima H."/>
            <person name="Davenport K."/>
            <person name="Detter J.C."/>
            <person name="Han C."/>
            <person name="Tapia R."/>
            <person name="Land M."/>
            <person name="Hauser L."/>
            <person name="Jeffries C."/>
            <person name="Kyrpides N."/>
            <person name="Ivanova N."/>
            <person name="Ovchinnikova G."/>
            <person name="Brun Y.V."/>
            <person name="Woyke T."/>
        </authorList>
    </citation>
    <scope>NUCLEOTIDE SEQUENCE [LARGE SCALE GENOMIC DNA]</scope>
    <source>
        <strain evidence="3">ATCC 15261 / DSM 4724 / KCTC 12464 / NCIMB 9791 / VKM B-1370 / CB 48</strain>
    </source>
</reference>
<dbReference type="KEGG" id="aex:Astex_0113"/>
<feature type="transmembrane region" description="Helical" evidence="1">
    <location>
        <begin position="48"/>
        <end position="67"/>
    </location>
</feature>
<evidence type="ECO:0000256" key="1">
    <source>
        <dbReference type="SAM" id="Phobius"/>
    </source>
</evidence>
<dbReference type="Proteomes" id="UP000001492">
    <property type="component" value="Chromosome 1"/>
</dbReference>
<evidence type="ECO:0000313" key="3">
    <source>
        <dbReference type="Proteomes" id="UP000001492"/>
    </source>
</evidence>
<gene>
    <name evidence="2" type="ordered locus">Astex_0113</name>
</gene>
<sequence length="157" mass="17844">MCMTSEDTPETSVIEVRWSATLLNTYTIALMLIAPFWAALMVTQGKEIGLVLLGLLLFGMISLSVLNKPLFSYDPERREFSAPDGKVLRLDQIESIEMDAHDLYFIPKSHSQDGWHLSQRCWVLAPRRTLKALASQQGWPLKDIAHPISRFGFWLVP</sequence>
<name>E8RNI3_ASTEC</name>